<gene>
    <name evidence="6" type="ORF">SVUK_LOCUS1592</name>
</gene>
<dbReference type="InterPro" id="IPR050431">
    <property type="entry name" value="Adaptor_comp_med_subunit"/>
</dbReference>
<protein>
    <recommendedName>
        <fullName evidence="5">MHD domain-containing protein</fullName>
    </recommendedName>
</protein>
<dbReference type="EMBL" id="UYYB01003235">
    <property type="protein sequence ID" value="VDM66594.1"/>
    <property type="molecule type" value="Genomic_DNA"/>
</dbReference>
<keyword evidence="4" id="KW-0472">Membrane</keyword>
<proteinExistence type="predicted"/>
<dbReference type="InterPro" id="IPR028565">
    <property type="entry name" value="MHD"/>
</dbReference>
<dbReference type="Pfam" id="PF00928">
    <property type="entry name" value="Adap_comp_sub"/>
    <property type="match status" value="1"/>
</dbReference>
<evidence type="ECO:0000256" key="3">
    <source>
        <dbReference type="ARBA" id="ARBA00022927"/>
    </source>
</evidence>
<accession>A0A3P7ILY1</accession>
<dbReference type="PANTHER" id="PTHR10529">
    <property type="entry name" value="AP COMPLEX SUBUNIT MU"/>
    <property type="match status" value="1"/>
</dbReference>
<organism evidence="6 7">
    <name type="scientific">Strongylus vulgaris</name>
    <name type="common">Blood worm</name>
    <dbReference type="NCBI Taxonomy" id="40348"/>
    <lineage>
        <taxon>Eukaryota</taxon>
        <taxon>Metazoa</taxon>
        <taxon>Ecdysozoa</taxon>
        <taxon>Nematoda</taxon>
        <taxon>Chromadorea</taxon>
        <taxon>Rhabditida</taxon>
        <taxon>Rhabditina</taxon>
        <taxon>Rhabditomorpha</taxon>
        <taxon>Strongyloidea</taxon>
        <taxon>Strongylidae</taxon>
        <taxon>Strongylus</taxon>
    </lineage>
</organism>
<dbReference type="InterPro" id="IPR001392">
    <property type="entry name" value="Clathrin_mu"/>
</dbReference>
<dbReference type="GO" id="GO:0016192">
    <property type="term" value="P:vesicle-mediated transport"/>
    <property type="evidence" value="ECO:0007669"/>
    <property type="project" value="InterPro"/>
</dbReference>
<dbReference type="GO" id="GO:0030131">
    <property type="term" value="C:clathrin adaptor complex"/>
    <property type="evidence" value="ECO:0007669"/>
    <property type="project" value="InterPro"/>
</dbReference>
<evidence type="ECO:0000256" key="1">
    <source>
        <dbReference type="ARBA" id="ARBA00004308"/>
    </source>
</evidence>
<comment type="subcellular location">
    <subcellularLocation>
        <location evidence="1">Endomembrane system</location>
    </subcellularLocation>
</comment>
<dbReference type="InterPro" id="IPR018240">
    <property type="entry name" value="Clathrin_mu_CS"/>
</dbReference>
<dbReference type="OrthoDB" id="10259133at2759"/>
<dbReference type="SUPFAM" id="SSF49447">
    <property type="entry name" value="Second domain of Mu2 adaptin subunit (ap50) of ap2 adaptor"/>
    <property type="match status" value="1"/>
</dbReference>
<evidence type="ECO:0000256" key="4">
    <source>
        <dbReference type="ARBA" id="ARBA00023136"/>
    </source>
</evidence>
<dbReference type="AlphaFoldDB" id="A0A3P7ILY1"/>
<keyword evidence="7" id="KW-1185">Reference proteome</keyword>
<keyword evidence="2" id="KW-0813">Transport</keyword>
<sequence>MTEYFGKITEDSVRSNFVLIYELLDELIDFGYPQMTDAAALKTYITQAGVRGVTREEQQQITSQVTGQISWRREGIKYRRNELFIDVVECVNLLMNQQGQCNKLNIIIGTDTLK</sequence>
<name>A0A3P7ILY1_STRVU</name>
<dbReference type="SUPFAM" id="SSF64356">
    <property type="entry name" value="SNARE-like"/>
    <property type="match status" value="1"/>
</dbReference>
<dbReference type="Proteomes" id="UP000270094">
    <property type="component" value="Unassembled WGS sequence"/>
</dbReference>
<dbReference type="GO" id="GO:0006886">
    <property type="term" value="P:intracellular protein transport"/>
    <property type="evidence" value="ECO:0007669"/>
    <property type="project" value="InterPro"/>
</dbReference>
<evidence type="ECO:0000256" key="2">
    <source>
        <dbReference type="ARBA" id="ARBA00022448"/>
    </source>
</evidence>
<dbReference type="PRINTS" id="PR00314">
    <property type="entry name" value="CLATHRINADPT"/>
</dbReference>
<evidence type="ECO:0000313" key="7">
    <source>
        <dbReference type="Proteomes" id="UP000270094"/>
    </source>
</evidence>
<dbReference type="InterPro" id="IPR011012">
    <property type="entry name" value="Longin-like_dom_sf"/>
</dbReference>
<dbReference type="InterPro" id="IPR036168">
    <property type="entry name" value="AP2_Mu_C_sf"/>
</dbReference>
<keyword evidence="3" id="KW-0653">Protein transport</keyword>
<evidence type="ECO:0000259" key="5">
    <source>
        <dbReference type="Pfam" id="PF00928"/>
    </source>
</evidence>
<evidence type="ECO:0000313" key="6">
    <source>
        <dbReference type="EMBL" id="VDM66594.1"/>
    </source>
</evidence>
<dbReference type="GO" id="GO:0012505">
    <property type="term" value="C:endomembrane system"/>
    <property type="evidence" value="ECO:0007669"/>
    <property type="project" value="UniProtKB-SubCell"/>
</dbReference>
<feature type="domain" description="MHD" evidence="5">
    <location>
        <begin position="69"/>
        <end position="106"/>
    </location>
</feature>
<reference evidence="6 7" key="1">
    <citation type="submission" date="2018-11" db="EMBL/GenBank/DDBJ databases">
        <authorList>
            <consortium name="Pathogen Informatics"/>
        </authorList>
    </citation>
    <scope>NUCLEOTIDE SEQUENCE [LARGE SCALE GENOMIC DNA]</scope>
</reference>
<dbReference type="Gene3D" id="2.60.40.1170">
    <property type="entry name" value="Mu homology domain, subdomain B"/>
    <property type="match status" value="1"/>
</dbReference>
<dbReference type="PROSITE" id="PS00990">
    <property type="entry name" value="CLAT_ADAPTOR_M_1"/>
    <property type="match status" value="1"/>
</dbReference>
<dbReference type="Gene3D" id="3.30.450.60">
    <property type="match status" value="1"/>
</dbReference>